<reference evidence="2 3" key="1">
    <citation type="journal article" date="2021" name="Elife">
        <title>Chloroplast acquisition without the gene transfer in kleptoplastic sea slugs, Plakobranchus ocellatus.</title>
        <authorList>
            <person name="Maeda T."/>
            <person name="Takahashi S."/>
            <person name="Yoshida T."/>
            <person name="Shimamura S."/>
            <person name="Takaki Y."/>
            <person name="Nagai Y."/>
            <person name="Toyoda A."/>
            <person name="Suzuki Y."/>
            <person name="Arimoto A."/>
            <person name="Ishii H."/>
            <person name="Satoh N."/>
            <person name="Nishiyama T."/>
            <person name="Hasebe M."/>
            <person name="Maruyama T."/>
            <person name="Minagawa J."/>
            <person name="Obokata J."/>
            <person name="Shigenobu S."/>
        </authorList>
    </citation>
    <scope>NUCLEOTIDE SEQUENCE [LARGE SCALE GENOMIC DNA]</scope>
</reference>
<dbReference type="AlphaFoldDB" id="A0AAV3ZP18"/>
<name>A0AAV3ZP18_9GAST</name>
<organism evidence="2 3">
    <name type="scientific">Plakobranchus ocellatus</name>
    <dbReference type="NCBI Taxonomy" id="259542"/>
    <lineage>
        <taxon>Eukaryota</taxon>
        <taxon>Metazoa</taxon>
        <taxon>Spiralia</taxon>
        <taxon>Lophotrochozoa</taxon>
        <taxon>Mollusca</taxon>
        <taxon>Gastropoda</taxon>
        <taxon>Heterobranchia</taxon>
        <taxon>Euthyneura</taxon>
        <taxon>Panpulmonata</taxon>
        <taxon>Sacoglossa</taxon>
        <taxon>Placobranchoidea</taxon>
        <taxon>Plakobranchidae</taxon>
        <taxon>Plakobranchus</taxon>
    </lineage>
</organism>
<dbReference type="Proteomes" id="UP000735302">
    <property type="component" value="Unassembled WGS sequence"/>
</dbReference>
<evidence type="ECO:0000256" key="1">
    <source>
        <dbReference type="SAM" id="MobiDB-lite"/>
    </source>
</evidence>
<gene>
    <name evidence="2" type="ORF">PoB_002262900</name>
</gene>
<evidence type="ECO:0000313" key="2">
    <source>
        <dbReference type="EMBL" id="GFN96123.1"/>
    </source>
</evidence>
<evidence type="ECO:0000313" key="3">
    <source>
        <dbReference type="Proteomes" id="UP000735302"/>
    </source>
</evidence>
<feature type="region of interest" description="Disordered" evidence="1">
    <location>
        <begin position="79"/>
        <end position="99"/>
    </location>
</feature>
<comment type="caution">
    <text evidence="2">The sequence shown here is derived from an EMBL/GenBank/DDBJ whole genome shotgun (WGS) entry which is preliminary data.</text>
</comment>
<protein>
    <submittedName>
        <fullName evidence="2">Uncharacterized protein</fullName>
    </submittedName>
</protein>
<dbReference type="EMBL" id="BLXT01002648">
    <property type="protein sequence ID" value="GFN96123.1"/>
    <property type="molecule type" value="Genomic_DNA"/>
</dbReference>
<sequence>MESIRRNVVSRPICRKSYNCKQFRIIWEPSRLKKFGRAKPKQRNSICRTGRRGRTGGNNYMYVLRASAQLQEAARQCTKDHQHPKEKKAALQPHRHGSVAGIERAGKRGWHRWILVEGTQTNVKRARPHREFEIQT</sequence>
<keyword evidence="3" id="KW-1185">Reference proteome</keyword>
<accession>A0AAV3ZP18</accession>
<feature type="compositionally biased region" description="Basic and acidic residues" evidence="1">
    <location>
        <begin position="79"/>
        <end position="89"/>
    </location>
</feature>
<proteinExistence type="predicted"/>